<dbReference type="RefSeq" id="WP_070929923.1">
    <property type="nucleotide sequence ID" value="NZ_VAUE01000049.1"/>
</dbReference>
<name>A0A1S1HJW0_PROST</name>
<sequence>MNNKKIAVLMCIYKNDKIDYLRSAINSTIKPHELNIHLYIFVDGPVSNDIKTYLNNIELNHNISIHYSSSNVGLAAGLNYLIDNKVPLERYEYIARMDADDINHEDRFQEQLRIFETKNVDVVGCECIEIDENGSHLFYKNMPTTHDEIINQIIKRCPFIHPSVMFKSDVFKKGFRYNPNLKNTQDYYLWVDLASNGFKFYNISKPLIYFRTDQDFFKRRSTKKLINELKGRLIAMNSLNLYSTKNLLYIAGFLVLRLSPEFIAKFAYKKLR</sequence>
<dbReference type="InterPro" id="IPR029044">
    <property type="entry name" value="Nucleotide-diphossugar_trans"/>
</dbReference>
<dbReference type="InterPro" id="IPR001173">
    <property type="entry name" value="Glyco_trans_2-like"/>
</dbReference>
<dbReference type="AlphaFoldDB" id="A0A1S1HJW0"/>
<keyword evidence="3" id="KW-1185">Reference proteome</keyword>
<dbReference type="Pfam" id="PF00535">
    <property type="entry name" value="Glycos_transf_2"/>
    <property type="match status" value="1"/>
</dbReference>
<evidence type="ECO:0000313" key="3">
    <source>
        <dbReference type="Proteomes" id="UP000179588"/>
    </source>
</evidence>
<dbReference type="Proteomes" id="UP000179588">
    <property type="component" value="Unassembled WGS sequence"/>
</dbReference>
<reference evidence="2 3" key="1">
    <citation type="submission" date="2016-03" db="EMBL/GenBank/DDBJ databases">
        <title>Genome sequence of Providencia stuartii strain, isolated from the salivary glands of larval Lucilia sericata.</title>
        <authorList>
            <person name="Yuan Y."/>
            <person name="Zhang Y."/>
            <person name="Fu S."/>
            <person name="Crippen T.L."/>
            <person name="Visi D."/>
            <person name="Benbow M.E."/>
            <person name="Allen M."/>
            <person name="Tomberlin J.K."/>
            <person name="Sze S.-H."/>
            <person name="Tarone A.M."/>
        </authorList>
    </citation>
    <scope>NUCLEOTIDE SEQUENCE [LARGE SCALE GENOMIC DNA]</scope>
    <source>
        <strain evidence="2 3">Crippen</strain>
    </source>
</reference>
<dbReference type="GO" id="GO:0016758">
    <property type="term" value="F:hexosyltransferase activity"/>
    <property type="evidence" value="ECO:0007669"/>
    <property type="project" value="UniProtKB-ARBA"/>
</dbReference>
<evidence type="ECO:0000313" key="2">
    <source>
        <dbReference type="EMBL" id="OHT22609.1"/>
    </source>
</evidence>
<proteinExistence type="predicted"/>
<dbReference type="SUPFAM" id="SSF53448">
    <property type="entry name" value="Nucleotide-diphospho-sugar transferases"/>
    <property type="match status" value="1"/>
</dbReference>
<evidence type="ECO:0000259" key="1">
    <source>
        <dbReference type="Pfam" id="PF00535"/>
    </source>
</evidence>
<feature type="domain" description="Glycosyltransferase 2-like" evidence="1">
    <location>
        <begin position="8"/>
        <end position="172"/>
    </location>
</feature>
<dbReference type="OrthoDB" id="9801954at2"/>
<comment type="caution">
    <text evidence="2">The sequence shown here is derived from an EMBL/GenBank/DDBJ whole genome shotgun (WGS) entry which is preliminary data.</text>
</comment>
<dbReference type="EMBL" id="LVIE01000223">
    <property type="protein sequence ID" value="OHT22609.1"/>
    <property type="molecule type" value="Genomic_DNA"/>
</dbReference>
<accession>A0A1S1HJW0</accession>
<dbReference type="PANTHER" id="PTHR22916:SF3">
    <property type="entry name" value="UDP-GLCNAC:BETAGAL BETA-1,3-N-ACETYLGLUCOSAMINYLTRANSFERASE-LIKE PROTEIN 1"/>
    <property type="match status" value="1"/>
</dbReference>
<dbReference type="PANTHER" id="PTHR22916">
    <property type="entry name" value="GLYCOSYLTRANSFERASE"/>
    <property type="match status" value="1"/>
</dbReference>
<gene>
    <name evidence="2" type="ORF">A3Q29_10865</name>
</gene>
<dbReference type="Gene3D" id="3.90.550.10">
    <property type="entry name" value="Spore Coat Polysaccharide Biosynthesis Protein SpsA, Chain A"/>
    <property type="match status" value="1"/>
</dbReference>
<protein>
    <recommendedName>
        <fullName evidence="1">Glycosyltransferase 2-like domain-containing protein</fullName>
    </recommendedName>
</protein>
<organism evidence="2 3">
    <name type="scientific">Providencia stuartii</name>
    <dbReference type="NCBI Taxonomy" id="588"/>
    <lineage>
        <taxon>Bacteria</taxon>
        <taxon>Pseudomonadati</taxon>
        <taxon>Pseudomonadota</taxon>
        <taxon>Gammaproteobacteria</taxon>
        <taxon>Enterobacterales</taxon>
        <taxon>Morganellaceae</taxon>
        <taxon>Providencia</taxon>
    </lineage>
</organism>